<dbReference type="EMBL" id="JAAAIN010003802">
    <property type="protein sequence ID" value="KAG0283929.1"/>
    <property type="molecule type" value="Genomic_DNA"/>
</dbReference>
<evidence type="ECO:0000256" key="1">
    <source>
        <dbReference type="SAM" id="Coils"/>
    </source>
</evidence>
<reference evidence="3" key="1">
    <citation type="journal article" date="2020" name="Fungal Divers.">
        <title>Resolving the Mortierellaceae phylogeny through synthesis of multi-gene phylogenetics and phylogenomics.</title>
        <authorList>
            <person name="Vandepol N."/>
            <person name="Liber J."/>
            <person name="Desiro A."/>
            <person name="Na H."/>
            <person name="Kennedy M."/>
            <person name="Barry K."/>
            <person name="Grigoriev I.V."/>
            <person name="Miller A.N."/>
            <person name="O'Donnell K."/>
            <person name="Stajich J.E."/>
            <person name="Bonito G."/>
        </authorList>
    </citation>
    <scope>NUCLEOTIDE SEQUENCE</scope>
    <source>
        <strain evidence="3">NVP60</strain>
    </source>
</reference>
<evidence type="ECO:0000256" key="2">
    <source>
        <dbReference type="SAM" id="MobiDB-lite"/>
    </source>
</evidence>
<evidence type="ECO:0000313" key="3">
    <source>
        <dbReference type="EMBL" id="KAG0283929.1"/>
    </source>
</evidence>
<dbReference type="Gene3D" id="1.20.5.340">
    <property type="match status" value="1"/>
</dbReference>
<organism evidence="3 4">
    <name type="scientific">Linnemannia gamsii</name>
    <dbReference type="NCBI Taxonomy" id="64522"/>
    <lineage>
        <taxon>Eukaryota</taxon>
        <taxon>Fungi</taxon>
        <taxon>Fungi incertae sedis</taxon>
        <taxon>Mucoromycota</taxon>
        <taxon>Mortierellomycotina</taxon>
        <taxon>Mortierellomycetes</taxon>
        <taxon>Mortierellales</taxon>
        <taxon>Mortierellaceae</taxon>
        <taxon>Linnemannia</taxon>
    </lineage>
</organism>
<accession>A0A9P6QS00</accession>
<sequence length="364" mass="42039">VGSAMEVEQEPTSRMQGNASSEPSHAEQQMPARSFKKGLSETWVRCQRKEEHCQKLYRDNCSLQRQLNSEVAWRQNVEKWYQDLLHFNREIQDQLTSVQVQNQDILANLEQLQDTKADLEQEYAGLKRRYNKKVESYKELDKNYMDLVRPLHVSGDDHSTIYSRLMHVRVSIESLVQKARGDGSANLNREAAVDHFKESKLHNGFPIEEASLESYHLNLYMESVIMEVLIDRFFNRPLGCIFDQSKEFEEISTWVDKRDSKIAARWRQQLCILIAHDVDAMERRREGEVSEAAAAISDLVFRVYQNESMSDKIRELCYNAFDLSFVMLGMESLIYPGLTPLGTPFVDTAMTTPQKSNPTGVVSL</sequence>
<feature type="coiled-coil region" evidence="1">
    <location>
        <begin position="95"/>
        <end position="136"/>
    </location>
</feature>
<keyword evidence="4" id="KW-1185">Reference proteome</keyword>
<feature type="region of interest" description="Disordered" evidence="2">
    <location>
        <begin position="1"/>
        <end position="33"/>
    </location>
</feature>
<protein>
    <submittedName>
        <fullName evidence="3">Uncharacterized protein</fullName>
    </submittedName>
</protein>
<dbReference type="OrthoDB" id="2439595at2759"/>
<feature type="non-terminal residue" evidence="3">
    <location>
        <position position="1"/>
    </location>
</feature>
<proteinExistence type="predicted"/>
<dbReference type="Proteomes" id="UP000823405">
    <property type="component" value="Unassembled WGS sequence"/>
</dbReference>
<gene>
    <name evidence="3" type="ORF">BGZ97_008361</name>
</gene>
<keyword evidence="1" id="KW-0175">Coiled coil</keyword>
<evidence type="ECO:0000313" key="4">
    <source>
        <dbReference type="Proteomes" id="UP000823405"/>
    </source>
</evidence>
<name>A0A9P6QS00_9FUNG</name>
<feature type="compositionally biased region" description="Polar residues" evidence="2">
    <location>
        <begin position="10"/>
        <end position="27"/>
    </location>
</feature>
<feature type="non-terminal residue" evidence="3">
    <location>
        <position position="364"/>
    </location>
</feature>
<dbReference type="AlphaFoldDB" id="A0A9P6QS00"/>
<comment type="caution">
    <text evidence="3">The sequence shown here is derived from an EMBL/GenBank/DDBJ whole genome shotgun (WGS) entry which is preliminary data.</text>
</comment>